<keyword evidence="3" id="KW-0813">Transport</keyword>
<keyword evidence="5" id="KW-0812">Transmembrane</keyword>
<comment type="subcellular location">
    <subcellularLocation>
        <location evidence="1">Cell outer membrane</location>
        <topology evidence="1">Multi-pass membrane protein</topology>
    </subcellularLocation>
</comment>
<accession>A0ABY5HKL9</accession>
<keyword evidence="14" id="KW-1185">Reference proteome</keyword>
<name>A0ABY5HKL9_9GAMM</name>
<evidence type="ECO:0000256" key="4">
    <source>
        <dbReference type="ARBA" id="ARBA00022452"/>
    </source>
</evidence>
<dbReference type="InterPro" id="IPR050298">
    <property type="entry name" value="Gram-neg_bact_OMP"/>
</dbReference>
<feature type="chain" id="PRO_5046643438" evidence="11">
    <location>
        <begin position="20"/>
        <end position="364"/>
    </location>
</feature>
<evidence type="ECO:0000259" key="12">
    <source>
        <dbReference type="Pfam" id="PF13609"/>
    </source>
</evidence>
<dbReference type="Gene3D" id="2.40.160.10">
    <property type="entry name" value="Porin"/>
    <property type="match status" value="1"/>
</dbReference>
<keyword evidence="10" id="KW-0998">Cell outer membrane</keyword>
<evidence type="ECO:0000256" key="11">
    <source>
        <dbReference type="SAM" id="SignalP"/>
    </source>
</evidence>
<proteinExistence type="predicted"/>
<keyword evidence="7" id="KW-0406">Ion transport</keyword>
<keyword evidence="8" id="KW-0626">Porin</keyword>
<evidence type="ECO:0000313" key="14">
    <source>
        <dbReference type="Proteomes" id="UP001058461"/>
    </source>
</evidence>
<evidence type="ECO:0000256" key="1">
    <source>
        <dbReference type="ARBA" id="ARBA00004571"/>
    </source>
</evidence>
<feature type="domain" description="Porin" evidence="12">
    <location>
        <begin position="9"/>
        <end position="308"/>
    </location>
</feature>
<evidence type="ECO:0000256" key="3">
    <source>
        <dbReference type="ARBA" id="ARBA00022448"/>
    </source>
</evidence>
<evidence type="ECO:0000256" key="2">
    <source>
        <dbReference type="ARBA" id="ARBA00011233"/>
    </source>
</evidence>
<evidence type="ECO:0000313" key="13">
    <source>
        <dbReference type="EMBL" id="UTW12416.1"/>
    </source>
</evidence>
<evidence type="ECO:0000256" key="9">
    <source>
        <dbReference type="ARBA" id="ARBA00023136"/>
    </source>
</evidence>
<comment type="subunit">
    <text evidence="2">Homotrimer.</text>
</comment>
<keyword evidence="4" id="KW-1134">Transmembrane beta strand</keyword>
<evidence type="ECO:0000256" key="10">
    <source>
        <dbReference type="ARBA" id="ARBA00023237"/>
    </source>
</evidence>
<dbReference type="Proteomes" id="UP001058461">
    <property type="component" value="Chromosome"/>
</dbReference>
<protein>
    <submittedName>
        <fullName evidence="13">Porin</fullName>
    </submittedName>
</protein>
<evidence type="ECO:0000256" key="8">
    <source>
        <dbReference type="ARBA" id="ARBA00023114"/>
    </source>
</evidence>
<sequence>MKRLTLGLVAATLSTAALAADDAIKMPDMYGSLAGRIIDQGDEKDFTAEAFEVRFGLKGNYQLADYRVLYQFEADFVDAVNDNQDASSGDNNEVTVRRARLLFPSQYGVAVLAPRTESGQQKDLYGPIDIFETNEAHKEQPSALFRQAELASHVLAYITPTFHNARAVVGVLTLKDDNDEDIDVWSYRVVYDDTRLHLGAGQVITREALLPGTEDYVRSALSLGYTWPSLQLGLTFEHNDEDPAGDSQVLGVAASYEFVPRWRLGLGYIDKDFDDAAVQDEDAMLISLTYQPHDKLEFFVEAGEFEVDSKDNLSAGVKFTFWPGLLRGAGEPLLGRRCDGEARAVCVAGARCGKCLHRKLNRLH</sequence>
<dbReference type="InterPro" id="IPR033900">
    <property type="entry name" value="Gram_neg_porin_domain"/>
</dbReference>
<gene>
    <name evidence="13" type="ORF">KDW95_01655</name>
</gene>
<dbReference type="SUPFAM" id="SSF56935">
    <property type="entry name" value="Porins"/>
    <property type="match status" value="1"/>
</dbReference>
<evidence type="ECO:0000256" key="7">
    <source>
        <dbReference type="ARBA" id="ARBA00023065"/>
    </source>
</evidence>
<keyword evidence="6 11" id="KW-0732">Signal</keyword>
<feature type="signal peptide" evidence="11">
    <location>
        <begin position="1"/>
        <end position="19"/>
    </location>
</feature>
<keyword evidence="9" id="KW-0472">Membrane</keyword>
<dbReference type="Pfam" id="PF13609">
    <property type="entry name" value="Porin_4"/>
    <property type="match status" value="1"/>
</dbReference>
<evidence type="ECO:0000256" key="5">
    <source>
        <dbReference type="ARBA" id="ARBA00022692"/>
    </source>
</evidence>
<dbReference type="EMBL" id="CP073347">
    <property type="protein sequence ID" value="UTW12416.1"/>
    <property type="molecule type" value="Genomic_DNA"/>
</dbReference>
<dbReference type="RefSeq" id="WP_255854493.1">
    <property type="nucleotide sequence ID" value="NZ_CP073347.1"/>
</dbReference>
<reference evidence="13" key="1">
    <citation type="submission" date="2021-04" db="EMBL/GenBank/DDBJ databases">
        <title>Oceanospirillales bacteria with DddD are important DMSP degraders in coastal seawater.</title>
        <authorList>
            <person name="Liu J."/>
        </authorList>
    </citation>
    <scope>NUCLEOTIDE SEQUENCE</scope>
    <source>
        <strain evidence="13">D13-1</strain>
    </source>
</reference>
<dbReference type="InterPro" id="IPR023614">
    <property type="entry name" value="Porin_dom_sf"/>
</dbReference>
<dbReference type="PANTHER" id="PTHR34501">
    <property type="entry name" value="PROTEIN YDDL-RELATED"/>
    <property type="match status" value="1"/>
</dbReference>
<evidence type="ECO:0000256" key="6">
    <source>
        <dbReference type="ARBA" id="ARBA00022729"/>
    </source>
</evidence>
<dbReference type="PANTHER" id="PTHR34501:SF9">
    <property type="entry name" value="MAJOR OUTER MEMBRANE PROTEIN P.IA"/>
    <property type="match status" value="1"/>
</dbReference>
<organism evidence="13 14">
    <name type="scientific">Marinobacterium rhizophilum</name>
    <dbReference type="NCBI Taxonomy" id="420402"/>
    <lineage>
        <taxon>Bacteria</taxon>
        <taxon>Pseudomonadati</taxon>
        <taxon>Pseudomonadota</taxon>
        <taxon>Gammaproteobacteria</taxon>
        <taxon>Oceanospirillales</taxon>
        <taxon>Oceanospirillaceae</taxon>
        <taxon>Marinobacterium</taxon>
    </lineage>
</organism>